<dbReference type="Proteomes" id="UP001217476">
    <property type="component" value="Chromosome"/>
</dbReference>
<feature type="domain" description="PilZ" evidence="1">
    <location>
        <begin position="124"/>
        <end position="202"/>
    </location>
</feature>
<evidence type="ECO:0000259" key="1">
    <source>
        <dbReference type="Pfam" id="PF07238"/>
    </source>
</evidence>
<gene>
    <name evidence="2" type="ORF">P0Y65_07760</name>
</gene>
<sequence length="216" mass="23676">MQVNQTIVAAPKPAPQDNVRYVGAINGSYALSDRRDEATEAIPVYACRLASISPEQAVLIAPVIARTNETVVAHFKDFGILRSQVSRELATGFVLDIQLDDEGRKKLAAKIRWRKQHATSQAADKRDFPRIMPKDPRSVLTMADGKLHPCFVIDVSQSGVAVSAAILPAKDTPLAVGSMIGRVVRKLDIGFAVEFTQIHPLDELERRLQTPPSWSA</sequence>
<proteinExistence type="predicted"/>
<accession>A0AAJ5VZ34</accession>
<dbReference type="GO" id="GO:0035438">
    <property type="term" value="F:cyclic-di-GMP binding"/>
    <property type="evidence" value="ECO:0007669"/>
    <property type="project" value="InterPro"/>
</dbReference>
<dbReference type="AlphaFoldDB" id="A0AAJ5VZ34"/>
<dbReference type="EMBL" id="CP119312">
    <property type="protein sequence ID" value="WEK06138.1"/>
    <property type="molecule type" value="Genomic_DNA"/>
</dbReference>
<dbReference type="Pfam" id="PF07238">
    <property type="entry name" value="PilZ"/>
    <property type="match status" value="1"/>
</dbReference>
<reference evidence="2" key="1">
    <citation type="submission" date="2023-03" db="EMBL/GenBank/DDBJ databases">
        <title>Andean soil-derived lignocellulolytic bacterial consortium as a source of novel taxa and putative plastic-active enzymes.</title>
        <authorList>
            <person name="Diaz-Garcia L."/>
            <person name="Chuvochina M."/>
            <person name="Feuerriegel G."/>
            <person name="Bunk B."/>
            <person name="Sproer C."/>
            <person name="Streit W.R."/>
            <person name="Rodriguez L.M."/>
            <person name="Overmann J."/>
            <person name="Jimenez D.J."/>
        </authorList>
    </citation>
    <scope>NUCLEOTIDE SEQUENCE</scope>
    <source>
        <strain evidence="2">MAG 4196</strain>
    </source>
</reference>
<name>A0AAJ5VZ34_9HYPH</name>
<organism evidence="2 3">
    <name type="scientific">Candidatus Devosia phytovorans</name>
    <dbReference type="NCBI Taxonomy" id="3121372"/>
    <lineage>
        <taxon>Bacteria</taxon>
        <taxon>Pseudomonadati</taxon>
        <taxon>Pseudomonadota</taxon>
        <taxon>Alphaproteobacteria</taxon>
        <taxon>Hyphomicrobiales</taxon>
        <taxon>Devosiaceae</taxon>
        <taxon>Devosia</taxon>
    </lineage>
</organism>
<evidence type="ECO:0000313" key="2">
    <source>
        <dbReference type="EMBL" id="WEK06138.1"/>
    </source>
</evidence>
<dbReference type="SUPFAM" id="SSF141371">
    <property type="entry name" value="PilZ domain-like"/>
    <property type="match status" value="1"/>
</dbReference>
<evidence type="ECO:0000313" key="3">
    <source>
        <dbReference type="Proteomes" id="UP001217476"/>
    </source>
</evidence>
<protein>
    <submittedName>
        <fullName evidence="2">PilZ domain-containing protein</fullName>
    </submittedName>
</protein>
<dbReference type="InterPro" id="IPR009875">
    <property type="entry name" value="PilZ_domain"/>
</dbReference>